<dbReference type="Proteomes" id="UP000838412">
    <property type="component" value="Chromosome 6"/>
</dbReference>
<evidence type="ECO:0000256" key="7">
    <source>
        <dbReference type="ARBA" id="ARBA00023274"/>
    </source>
</evidence>
<keyword evidence="7" id="KW-0687">Ribonucleoprotein</keyword>
<dbReference type="GO" id="GO:0008234">
    <property type="term" value="F:cysteine-type peptidase activity"/>
    <property type="evidence" value="ECO:0007669"/>
    <property type="project" value="UniProtKB-KW"/>
</dbReference>
<keyword evidence="6" id="KW-0496">Mitochondrion</keyword>
<feature type="domain" description="OTU" evidence="10">
    <location>
        <begin position="184"/>
        <end position="321"/>
    </location>
</feature>
<proteinExistence type="inferred from homology"/>
<gene>
    <name evidence="11" type="primary">Hypp3756</name>
    <name evidence="11" type="ORF">BLAG_LOCUS20821</name>
</gene>
<accession>A0A8K0A214</accession>
<keyword evidence="5" id="KW-0689">Ribosomal protein</keyword>
<keyword evidence="4" id="KW-0809">Transit peptide</keyword>
<dbReference type="PANTHER" id="PTHR13231">
    <property type="entry name" value="MITOCHONDRIAL RIBOSOMAL PROTEIN S31"/>
    <property type="match status" value="1"/>
</dbReference>
<dbReference type="OrthoDB" id="5963957at2759"/>
<dbReference type="EMBL" id="OV696691">
    <property type="protein sequence ID" value="CAH1267472.1"/>
    <property type="molecule type" value="Genomic_DNA"/>
</dbReference>
<dbReference type="SUPFAM" id="SSF54001">
    <property type="entry name" value="Cysteine proteinases"/>
    <property type="match status" value="1"/>
</dbReference>
<organism evidence="11 12">
    <name type="scientific">Branchiostoma lanceolatum</name>
    <name type="common">Common lancelet</name>
    <name type="synonym">Amphioxus lanceolatum</name>
    <dbReference type="NCBI Taxonomy" id="7740"/>
    <lineage>
        <taxon>Eukaryota</taxon>
        <taxon>Metazoa</taxon>
        <taxon>Chordata</taxon>
        <taxon>Cephalochordata</taxon>
        <taxon>Leptocardii</taxon>
        <taxon>Amphioxiformes</taxon>
        <taxon>Branchiostomatidae</taxon>
        <taxon>Branchiostoma</taxon>
    </lineage>
</organism>
<evidence type="ECO:0000256" key="8">
    <source>
        <dbReference type="ARBA" id="ARBA00035133"/>
    </source>
</evidence>
<evidence type="ECO:0000259" key="10">
    <source>
        <dbReference type="PROSITE" id="PS50802"/>
    </source>
</evidence>
<evidence type="ECO:0000313" key="11">
    <source>
        <dbReference type="EMBL" id="CAH1267472.1"/>
    </source>
</evidence>
<dbReference type="InterPro" id="IPR003323">
    <property type="entry name" value="OTU_dom"/>
</dbReference>
<evidence type="ECO:0000313" key="12">
    <source>
        <dbReference type="Proteomes" id="UP000838412"/>
    </source>
</evidence>
<keyword evidence="12" id="KW-1185">Reference proteome</keyword>
<protein>
    <recommendedName>
        <fullName evidence="8">Small ribosomal subunit protein mS31</fullName>
    </recommendedName>
    <alternativeName>
        <fullName evidence="9">28S ribosomal protein S31, mitochondrial</fullName>
    </alternativeName>
</protein>
<dbReference type="InterPro" id="IPR038765">
    <property type="entry name" value="Papain-like_cys_pep_sf"/>
</dbReference>
<evidence type="ECO:0000256" key="3">
    <source>
        <dbReference type="ARBA" id="ARBA00022807"/>
    </source>
</evidence>
<comment type="subcellular location">
    <subcellularLocation>
        <location evidence="1">Mitochondrion</location>
    </subcellularLocation>
</comment>
<evidence type="ECO:0000256" key="6">
    <source>
        <dbReference type="ARBA" id="ARBA00023128"/>
    </source>
</evidence>
<dbReference type="InterPro" id="IPR026299">
    <property type="entry name" value="MRP-S31"/>
</dbReference>
<dbReference type="GO" id="GO:0005763">
    <property type="term" value="C:mitochondrial small ribosomal subunit"/>
    <property type="evidence" value="ECO:0007669"/>
    <property type="project" value="InterPro"/>
</dbReference>
<dbReference type="Gene3D" id="3.90.70.80">
    <property type="match status" value="1"/>
</dbReference>
<evidence type="ECO:0000256" key="2">
    <source>
        <dbReference type="ARBA" id="ARBA00011057"/>
    </source>
</evidence>
<evidence type="ECO:0000256" key="9">
    <source>
        <dbReference type="ARBA" id="ARBA00035363"/>
    </source>
</evidence>
<keyword evidence="3" id="KW-0645">Protease</keyword>
<name>A0A8K0A214_BRALA</name>
<reference evidence="11" key="1">
    <citation type="submission" date="2022-01" db="EMBL/GenBank/DDBJ databases">
        <authorList>
            <person name="Braso-Vives M."/>
        </authorList>
    </citation>
    <scope>NUCLEOTIDE SEQUENCE</scope>
</reference>
<evidence type="ECO:0000256" key="5">
    <source>
        <dbReference type="ARBA" id="ARBA00022980"/>
    </source>
</evidence>
<dbReference type="CDD" id="cd22744">
    <property type="entry name" value="OTU"/>
    <property type="match status" value="1"/>
</dbReference>
<dbReference type="PANTHER" id="PTHR13231:SF3">
    <property type="entry name" value="SMALL RIBOSOMAL SUBUNIT PROTEIN MS31"/>
    <property type="match status" value="1"/>
</dbReference>
<evidence type="ECO:0000256" key="4">
    <source>
        <dbReference type="ARBA" id="ARBA00022946"/>
    </source>
</evidence>
<evidence type="ECO:0000256" key="1">
    <source>
        <dbReference type="ARBA" id="ARBA00004173"/>
    </source>
</evidence>
<keyword evidence="3" id="KW-0378">Hydrolase</keyword>
<dbReference type="Pfam" id="PF02338">
    <property type="entry name" value="OTU"/>
    <property type="match status" value="1"/>
</dbReference>
<dbReference type="AlphaFoldDB" id="A0A8K0A214"/>
<keyword evidence="3" id="KW-0788">Thiol protease</keyword>
<comment type="similarity">
    <text evidence="2">Belongs to the mitochondrion-specific ribosomal protein mS31 family.</text>
</comment>
<dbReference type="PROSITE" id="PS50802">
    <property type="entry name" value="OTU"/>
    <property type="match status" value="1"/>
</dbReference>
<sequence>MGCNSSKNKIRPLDEPLPQNKSWFGANIKGQARKLRRKFIKCFKKDEKRSKKAAETAESNLKVTADRMAYMFVPTTFKNVHMDVVKLIILMIALARLLEFIFAINLHKPSHREPEPAQKVSRFRDLAKYPCEEPSRIRRSRDTPPVRKLAVLPPPPSYKCKQTTIVKKTRDEIRLDENLSLVGFDRDPVARDGECFFTAAARQLGRGDPRVITTAQQLRQDLVRYIRADPDRYSVAVLGDSEAFLQELESLAQPGHWCSNLADTLPFVLANFTAREVNLVTSIPNMPVITIEPDGEESGSPIVMSYLNVPGGEHYDAVKRKDD</sequence>
<dbReference type="GO" id="GO:0003735">
    <property type="term" value="F:structural constituent of ribosome"/>
    <property type="evidence" value="ECO:0007669"/>
    <property type="project" value="InterPro"/>
</dbReference>